<protein>
    <submittedName>
        <fullName evidence="1">Uncharacterized protein</fullName>
    </submittedName>
</protein>
<accession>A0A3M0CHF4</accession>
<keyword evidence="2" id="KW-1185">Reference proteome</keyword>
<comment type="caution">
    <text evidence="1">The sequence shown here is derived from an EMBL/GenBank/DDBJ whole genome shotgun (WGS) entry which is preliminary data.</text>
</comment>
<name>A0A3M0CHF4_9PROT</name>
<proteinExistence type="predicted"/>
<dbReference type="AlphaFoldDB" id="A0A3M0CHF4"/>
<dbReference type="Proteomes" id="UP000271227">
    <property type="component" value="Unassembled WGS sequence"/>
</dbReference>
<evidence type="ECO:0000313" key="1">
    <source>
        <dbReference type="EMBL" id="RMB09018.1"/>
    </source>
</evidence>
<gene>
    <name evidence="1" type="ORF">BXY39_1665</name>
</gene>
<reference evidence="1 2" key="1">
    <citation type="submission" date="2018-10" db="EMBL/GenBank/DDBJ databases">
        <title>Genomic Encyclopedia of Archaeal and Bacterial Type Strains, Phase II (KMG-II): from individual species to whole genera.</title>
        <authorList>
            <person name="Goeker M."/>
        </authorList>
    </citation>
    <scope>NUCLEOTIDE SEQUENCE [LARGE SCALE GENOMIC DNA]</scope>
    <source>
        <strain evidence="1 2">DSM 25217</strain>
    </source>
</reference>
<dbReference type="InParanoid" id="A0A3M0CHF4"/>
<evidence type="ECO:0000313" key="2">
    <source>
        <dbReference type="Proteomes" id="UP000271227"/>
    </source>
</evidence>
<organism evidence="1 2">
    <name type="scientific">Eilatimonas milleporae</name>
    <dbReference type="NCBI Taxonomy" id="911205"/>
    <lineage>
        <taxon>Bacteria</taxon>
        <taxon>Pseudomonadati</taxon>
        <taxon>Pseudomonadota</taxon>
        <taxon>Alphaproteobacteria</taxon>
        <taxon>Kordiimonadales</taxon>
        <taxon>Kordiimonadaceae</taxon>
        <taxon>Eilatimonas</taxon>
    </lineage>
</organism>
<sequence length="121" mass="13329">MTVPKETADGIPLHLQARLHPHLVGKTVSVRLGNTHYTLSVGNIDGRLTPLLNFTRPRAKPRTVNMGDPEKRGLLPGLISAFAACWFEKTITAPNRAPLIFSITDRPCDTSDAHRIRRNAA</sequence>
<dbReference type="RefSeq" id="WP_121938324.1">
    <property type="nucleotide sequence ID" value="NZ_REFR01000010.1"/>
</dbReference>
<dbReference type="EMBL" id="REFR01000010">
    <property type="protein sequence ID" value="RMB09018.1"/>
    <property type="molecule type" value="Genomic_DNA"/>
</dbReference>